<evidence type="ECO:0000256" key="1">
    <source>
        <dbReference type="ARBA" id="ARBA00022576"/>
    </source>
</evidence>
<evidence type="ECO:0000259" key="3">
    <source>
        <dbReference type="PROSITE" id="PS51464"/>
    </source>
</evidence>
<dbReference type="AlphaFoldDB" id="A0A918PY95"/>
<feature type="domain" description="SIS" evidence="3">
    <location>
        <begin position="207"/>
        <end position="342"/>
    </location>
</feature>
<keyword evidence="2" id="KW-0677">Repeat</keyword>
<dbReference type="EMBL" id="BMZB01000001">
    <property type="protein sequence ID" value="GGZ24973.1"/>
    <property type="molecule type" value="Genomic_DNA"/>
</dbReference>
<keyword evidence="5" id="KW-1185">Reference proteome</keyword>
<dbReference type="GO" id="GO:1901135">
    <property type="term" value="P:carbohydrate derivative metabolic process"/>
    <property type="evidence" value="ECO:0007669"/>
    <property type="project" value="InterPro"/>
</dbReference>
<name>A0A918PY95_9CAUL</name>
<accession>A0A918PY95</accession>
<dbReference type="PANTHER" id="PTHR10937">
    <property type="entry name" value="GLUCOSAMINE--FRUCTOSE-6-PHOSPHATE AMINOTRANSFERASE, ISOMERIZING"/>
    <property type="match status" value="1"/>
</dbReference>
<evidence type="ECO:0000313" key="4">
    <source>
        <dbReference type="EMBL" id="GGZ24973.1"/>
    </source>
</evidence>
<keyword evidence="1" id="KW-0808">Transferase</keyword>
<feature type="domain" description="SIS" evidence="3">
    <location>
        <begin position="43"/>
        <end position="185"/>
    </location>
</feature>
<proteinExistence type="predicted"/>
<dbReference type="InterPro" id="IPR001347">
    <property type="entry name" value="SIS_dom"/>
</dbReference>
<dbReference type="PANTHER" id="PTHR10937:SF8">
    <property type="entry name" value="AMINOTRANSFERASE-RELATED"/>
    <property type="match status" value="1"/>
</dbReference>
<dbReference type="InterPro" id="IPR035466">
    <property type="entry name" value="GlmS/AgaS_SIS"/>
</dbReference>
<dbReference type="Pfam" id="PF01380">
    <property type="entry name" value="SIS"/>
    <property type="match status" value="2"/>
</dbReference>
<evidence type="ECO:0000256" key="2">
    <source>
        <dbReference type="ARBA" id="ARBA00022737"/>
    </source>
</evidence>
<dbReference type="RefSeq" id="WP_189485045.1">
    <property type="nucleotide sequence ID" value="NZ_BMZB01000001.1"/>
</dbReference>
<dbReference type="Gene3D" id="3.40.50.10490">
    <property type="entry name" value="Glucose-6-phosphate isomerase like protein, domain 1"/>
    <property type="match status" value="2"/>
</dbReference>
<dbReference type="CDD" id="cd05009">
    <property type="entry name" value="SIS_GlmS_GlmD_2"/>
    <property type="match status" value="1"/>
</dbReference>
<organism evidence="4 5">
    <name type="scientific">Asticcacaulis endophyticus</name>
    <dbReference type="NCBI Taxonomy" id="1395890"/>
    <lineage>
        <taxon>Bacteria</taxon>
        <taxon>Pseudomonadati</taxon>
        <taxon>Pseudomonadota</taxon>
        <taxon>Alphaproteobacteria</taxon>
        <taxon>Caulobacterales</taxon>
        <taxon>Caulobacteraceae</taxon>
        <taxon>Asticcacaulis</taxon>
    </lineage>
</organism>
<reference evidence="4" key="2">
    <citation type="submission" date="2020-09" db="EMBL/GenBank/DDBJ databases">
        <authorList>
            <person name="Sun Q."/>
            <person name="Kim S."/>
        </authorList>
    </citation>
    <scope>NUCLEOTIDE SEQUENCE</scope>
    <source>
        <strain evidence="4">KCTC 32296</strain>
    </source>
</reference>
<sequence length="352" mass="36709">MAIDQMAVSTINPATTLMHREAGEGGDAVARFLEANASTLTRIAERLRADPPKGATTCARGSSDHAATYGKYLIETLIGVPTSTAALSVASIYDAPVMAADSLCIAISQSGRSPDLLTSVKAHKDSGAFVVALVNDFTSPLADLADEALPLCAGPELSVAATKSYIVSLAGLAALVAEWAGDDGLKAAVYALPDQLRAAFDRDWSHALPTLEDATNLFVIGRGYGFGIAQEAALKLKETCALHAEAFSSAEVRHGPMAIVREGFPILAFATSDTAGDGVREVAAEFLSRGAKVELADAGGGVTSTLPAGRFEPALEPILMIQSFYRFANALSLRRGLNPDAPPHLNKVTRTV</sequence>
<dbReference type="CDD" id="cd05008">
    <property type="entry name" value="SIS_GlmS_GlmD_1"/>
    <property type="match status" value="1"/>
</dbReference>
<evidence type="ECO:0000313" key="5">
    <source>
        <dbReference type="Proteomes" id="UP000662572"/>
    </source>
</evidence>
<dbReference type="GO" id="GO:0008483">
    <property type="term" value="F:transaminase activity"/>
    <property type="evidence" value="ECO:0007669"/>
    <property type="project" value="UniProtKB-KW"/>
</dbReference>
<dbReference type="PROSITE" id="PS51464">
    <property type="entry name" value="SIS"/>
    <property type="match status" value="2"/>
</dbReference>
<gene>
    <name evidence="4" type="ORF">GCM10011273_07850</name>
</gene>
<protein>
    <submittedName>
        <fullName evidence="4">Glucosamine-6-phosphate deaminase</fullName>
    </submittedName>
</protein>
<dbReference type="InterPro" id="IPR035490">
    <property type="entry name" value="GlmS/FrlB_SIS"/>
</dbReference>
<comment type="caution">
    <text evidence="4">The sequence shown here is derived from an EMBL/GenBank/DDBJ whole genome shotgun (WGS) entry which is preliminary data.</text>
</comment>
<reference evidence="4" key="1">
    <citation type="journal article" date="2014" name="Int. J. Syst. Evol. Microbiol.">
        <title>Complete genome sequence of Corynebacterium casei LMG S-19264T (=DSM 44701T), isolated from a smear-ripened cheese.</title>
        <authorList>
            <consortium name="US DOE Joint Genome Institute (JGI-PGF)"/>
            <person name="Walter F."/>
            <person name="Albersmeier A."/>
            <person name="Kalinowski J."/>
            <person name="Ruckert C."/>
        </authorList>
    </citation>
    <scope>NUCLEOTIDE SEQUENCE</scope>
    <source>
        <strain evidence="4">KCTC 32296</strain>
    </source>
</reference>
<dbReference type="Proteomes" id="UP000662572">
    <property type="component" value="Unassembled WGS sequence"/>
</dbReference>
<dbReference type="GO" id="GO:0097367">
    <property type="term" value="F:carbohydrate derivative binding"/>
    <property type="evidence" value="ECO:0007669"/>
    <property type="project" value="InterPro"/>
</dbReference>
<dbReference type="InterPro" id="IPR046348">
    <property type="entry name" value="SIS_dom_sf"/>
</dbReference>
<dbReference type="SUPFAM" id="SSF53697">
    <property type="entry name" value="SIS domain"/>
    <property type="match status" value="1"/>
</dbReference>
<keyword evidence="1" id="KW-0032">Aminotransferase</keyword>